<proteinExistence type="predicted"/>
<keyword evidence="2" id="KW-1185">Reference proteome</keyword>
<dbReference type="Proteomes" id="UP000623467">
    <property type="component" value="Unassembled WGS sequence"/>
</dbReference>
<accession>A0A8H7D3U6</accession>
<evidence type="ECO:0000313" key="2">
    <source>
        <dbReference type="Proteomes" id="UP000623467"/>
    </source>
</evidence>
<dbReference type="EMBL" id="JACAZH010000008">
    <property type="protein sequence ID" value="KAF7361194.1"/>
    <property type="molecule type" value="Genomic_DNA"/>
</dbReference>
<name>A0A8H7D3U6_9AGAR</name>
<reference evidence="1" key="1">
    <citation type="submission" date="2020-05" db="EMBL/GenBank/DDBJ databases">
        <title>Mycena genomes resolve the evolution of fungal bioluminescence.</title>
        <authorList>
            <person name="Tsai I.J."/>
        </authorList>
    </citation>
    <scope>NUCLEOTIDE SEQUENCE</scope>
    <source>
        <strain evidence="1">160909Yilan</strain>
    </source>
</reference>
<organism evidence="1 2">
    <name type="scientific">Mycena sanguinolenta</name>
    <dbReference type="NCBI Taxonomy" id="230812"/>
    <lineage>
        <taxon>Eukaryota</taxon>
        <taxon>Fungi</taxon>
        <taxon>Dikarya</taxon>
        <taxon>Basidiomycota</taxon>
        <taxon>Agaricomycotina</taxon>
        <taxon>Agaricomycetes</taxon>
        <taxon>Agaricomycetidae</taxon>
        <taxon>Agaricales</taxon>
        <taxon>Marasmiineae</taxon>
        <taxon>Mycenaceae</taxon>
        <taxon>Mycena</taxon>
    </lineage>
</organism>
<comment type="caution">
    <text evidence="1">The sequence shown here is derived from an EMBL/GenBank/DDBJ whole genome shotgun (WGS) entry which is preliminary data.</text>
</comment>
<protein>
    <submittedName>
        <fullName evidence="1">Uncharacterized protein</fullName>
    </submittedName>
</protein>
<dbReference type="AlphaFoldDB" id="A0A8H7D3U6"/>
<gene>
    <name evidence="1" type="ORF">MSAN_01151400</name>
</gene>
<evidence type="ECO:0000313" key="1">
    <source>
        <dbReference type="EMBL" id="KAF7361194.1"/>
    </source>
</evidence>
<sequence>MPARSLLYSTPAARVSVSAQPSIATTAGDEDDALNSTGCDMTLHCSVQMCVRQYTNSV</sequence>